<gene>
    <name evidence="3" type="ORF">GCM10025780_24240</name>
</gene>
<dbReference type="Proteomes" id="UP001501295">
    <property type="component" value="Unassembled WGS sequence"/>
</dbReference>
<feature type="domain" description="Integrase SAM-like N-terminal" evidence="2">
    <location>
        <begin position="58"/>
        <end position="99"/>
    </location>
</feature>
<evidence type="ECO:0000256" key="1">
    <source>
        <dbReference type="ARBA" id="ARBA00023125"/>
    </source>
</evidence>
<name>A0ABP8W188_9MICO</name>
<dbReference type="InterPro" id="IPR010998">
    <property type="entry name" value="Integrase_recombinase_N"/>
</dbReference>
<dbReference type="EMBL" id="BAABLM010000005">
    <property type="protein sequence ID" value="GAA4678500.1"/>
    <property type="molecule type" value="Genomic_DNA"/>
</dbReference>
<protein>
    <recommendedName>
        <fullName evidence="2">Integrase SAM-like N-terminal domain-containing protein</fullName>
    </recommendedName>
</protein>
<organism evidence="3 4">
    <name type="scientific">Frondihabitans cladoniiphilus</name>
    <dbReference type="NCBI Taxonomy" id="715785"/>
    <lineage>
        <taxon>Bacteria</taxon>
        <taxon>Bacillati</taxon>
        <taxon>Actinomycetota</taxon>
        <taxon>Actinomycetes</taxon>
        <taxon>Micrococcales</taxon>
        <taxon>Microbacteriaceae</taxon>
        <taxon>Frondihabitans</taxon>
    </lineage>
</organism>
<dbReference type="Gene3D" id="1.10.150.130">
    <property type="match status" value="1"/>
</dbReference>
<dbReference type="SUPFAM" id="SSF56349">
    <property type="entry name" value="DNA breaking-rejoining enzymes"/>
    <property type="match status" value="1"/>
</dbReference>
<keyword evidence="4" id="KW-1185">Reference proteome</keyword>
<proteinExistence type="predicted"/>
<comment type="caution">
    <text evidence="3">The sequence shown here is derived from an EMBL/GenBank/DDBJ whole genome shotgun (WGS) entry which is preliminary data.</text>
</comment>
<dbReference type="InterPro" id="IPR011010">
    <property type="entry name" value="DNA_brk_join_enz"/>
</dbReference>
<keyword evidence="1" id="KW-0238">DNA-binding</keyword>
<accession>A0ABP8W188</accession>
<evidence type="ECO:0000259" key="2">
    <source>
        <dbReference type="Pfam" id="PF14659"/>
    </source>
</evidence>
<reference evidence="4" key="1">
    <citation type="journal article" date="2019" name="Int. J. Syst. Evol. Microbiol.">
        <title>The Global Catalogue of Microorganisms (GCM) 10K type strain sequencing project: providing services to taxonomists for standard genome sequencing and annotation.</title>
        <authorList>
            <consortium name="The Broad Institute Genomics Platform"/>
            <consortium name="The Broad Institute Genome Sequencing Center for Infectious Disease"/>
            <person name="Wu L."/>
            <person name="Ma J."/>
        </authorList>
    </citation>
    <scope>NUCLEOTIDE SEQUENCE [LARGE SCALE GENOMIC DNA]</scope>
    <source>
        <strain evidence="4">JCM 18956</strain>
    </source>
</reference>
<dbReference type="InterPro" id="IPR004107">
    <property type="entry name" value="Integrase_SAM-like_N"/>
</dbReference>
<sequence>MLNGPSTFRTQKEADAFLNRVQVQIEDDRWNDPRKKAPTLREYIPHFHDNREGRGGGRIKPRTLELSDSQFKNYILPTFGDKPLDQITAYAVNAWYSSLPERPTLRRQCYSLLKALMNSAVGEDTITGPNPCRKKSAGQNKYDERPYFHSARWRPSLVCSRPTSGPSHLLRSTLTFGWVRCWLSVAATSTWSGRVCESPLV</sequence>
<dbReference type="Pfam" id="PF14659">
    <property type="entry name" value="Phage_int_SAM_3"/>
    <property type="match status" value="1"/>
</dbReference>
<evidence type="ECO:0000313" key="3">
    <source>
        <dbReference type="EMBL" id="GAA4678500.1"/>
    </source>
</evidence>
<evidence type="ECO:0000313" key="4">
    <source>
        <dbReference type="Proteomes" id="UP001501295"/>
    </source>
</evidence>